<feature type="non-terminal residue" evidence="5">
    <location>
        <position position="1"/>
    </location>
</feature>
<feature type="domain" description="Fibronectin type-III" evidence="4">
    <location>
        <begin position="1"/>
        <end position="47"/>
    </location>
</feature>
<protein>
    <submittedName>
        <fullName evidence="5">Fibronectin type III domain protein</fullName>
    </submittedName>
</protein>
<dbReference type="InterPro" id="IPR003961">
    <property type="entry name" value="FN3_dom"/>
</dbReference>
<keyword evidence="6" id="KW-1185">Reference proteome</keyword>
<dbReference type="InterPro" id="IPR036116">
    <property type="entry name" value="FN3_sf"/>
</dbReference>
<dbReference type="PROSITE" id="PS50853">
    <property type="entry name" value="FN3"/>
    <property type="match status" value="2"/>
</dbReference>
<name>A0A0B1SLK2_OESDE</name>
<dbReference type="SUPFAM" id="SSF49265">
    <property type="entry name" value="Fibronectin type III"/>
    <property type="match status" value="2"/>
</dbReference>
<reference evidence="5 6" key="1">
    <citation type="submission" date="2014-03" db="EMBL/GenBank/DDBJ databases">
        <title>Draft genome of the hookworm Oesophagostomum dentatum.</title>
        <authorList>
            <person name="Mitreva M."/>
        </authorList>
    </citation>
    <scope>NUCLEOTIDE SEQUENCE [LARGE SCALE GENOMIC DNA]</scope>
    <source>
        <strain evidence="5 6">OD-Hann</strain>
    </source>
</reference>
<dbReference type="PANTHER" id="PTHR13817">
    <property type="entry name" value="TITIN"/>
    <property type="match status" value="1"/>
</dbReference>
<dbReference type="SMART" id="SM00060">
    <property type="entry name" value="FN3"/>
    <property type="match status" value="2"/>
</dbReference>
<dbReference type="Gene3D" id="2.60.40.10">
    <property type="entry name" value="Immunoglobulins"/>
    <property type="match status" value="3"/>
</dbReference>
<gene>
    <name evidence="5" type="ORF">OESDEN_15517</name>
</gene>
<evidence type="ECO:0000256" key="1">
    <source>
        <dbReference type="ARBA" id="ARBA00022737"/>
    </source>
</evidence>
<dbReference type="Proteomes" id="UP000053660">
    <property type="component" value="Unassembled WGS sequence"/>
</dbReference>
<dbReference type="AlphaFoldDB" id="A0A0B1SLK2"/>
<sequence length="239" mass="26615">LQVSGAKTSYVIEDLKASTNYTVRVTAVNGQGLSEPVEVSHVNREPTHAERFAVKNLQQGIGYEFKVEAYNEDGVRSTSEVITIPLLIPVLDLPRITPSIPRITVTGPDSVTIDWTTPEYEPSPSFTVAYKSESSDIWEEVHCDTNFCKIDGLKEEVSYVFKVAIRNEHGVGNFSETSRPVKILPSSPPVVLKSIRDVTVSRKDQLRLECRFSGHPTPEHVWYKDGAEIIPKDSNTEVS</sequence>
<dbReference type="InterPro" id="IPR013098">
    <property type="entry name" value="Ig_I-set"/>
</dbReference>
<keyword evidence="2" id="KW-1015">Disulfide bond</keyword>
<evidence type="ECO:0000313" key="6">
    <source>
        <dbReference type="Proteomes" id="UP000053660"/>
    </source>
</evidence>
<organism evidence="5 6">
    <name type="scientific">Oesophagostomum dentatum</name>
    <name type="common">Nodular worm</name>
    <dbReference type="NCBI Taxonomy" id="61180"/>
    <lineage>
        <taxon>Eukaryota</taxon>
        <taxon>Metazoa</taxon>
        <taxon>Ecdysozoa</taxon>
        <taxon>Nematoda</taxon>
        <taxon>Chromadorea</taxon>
        <taxon>Rhabditida</taxon>
        <taxon>Rhabditina</taxon>
        <taxon>Rhabditomorpha</taxon>
        <taxon>Strongyloidea</taxon>
        <taxon>Strongylidae</taxon>
        <taxon>Oesophagostomum</taxon>
    </lineage>
</organism>
<feature type="domain" description="Fibronectin type-III" evidence="4">
    <location>
        <begin position="97"/>
        <end position="186"/>
    </location>
</feature>
<evidence type="ECO:0000259" key="3">
    <source>
        <dbReference type="PROSITE" id="PS50835"/>
    </source>
</evidence>
<dbReference type="PROSITE" id="PS50835">
    <property type="entry name" value="IG_LIKE"/>
    <property type="match status" value="1"/>
</dbReference>
<dbReference type="InterPro" id="IPR007110">
    <property type="entry name" value="Ig-like_dom"/>
</dbReference>
<evidence type="ECO:0000259" key="4">
    <source>
        <dbReference type="PROSITE" id="PS50853"/>
    </source>
</evidence>
<dbReference type="Pfam" id="PF07679">
    <property type="entry name" value="I-set"/>
    <property type="match status" value="1"/>
</dbReference>
<dbReference type="InterPro" id="IPR036179">
    <property type="entry name" value="Ig-like_dom_sf"/>
</dbReference>
<dbReference type="SUPFAM" id="SSF48726">
    <property type="entry name" value="Immunoglobulin"/>
    <property type="match status" value="1"/>
</dbReference>
<dbReference type="EMBL" id="KN566900">
    <property type="protein sequence ID" value="KHJ84766.1"/>
    <property type="molecule type" value="Genomic_DNA"/>
</dbReference>
<dbReference type="OrthoDB" id="5860852at2759"/>
<proteinExistence type="predicted"/>
<dbReference type="CDD" id="cd00063">
    <property type="entry name" value="FN3"/>
    <property type="match status" value="2"/>
</dbReference>
<dbReference type="InterPro" id="IPR050964">
    <property type="entry name" value="Striated_Muscle_Regulatory"/>
</dbReference>
<evidence type="ECO:0000313" key="5">
    <source>
        <dbReference type="EMBL" id="KHJ84766.1"/>
    </source>
</evidence>
<accession>A0A0B1SLK2</accession>
<evidence type="ECO:0000256" key="2">
    <source>
        <dbReference type="ARBA" id="ARBA00023157"/>
    </source>
</evidence>
<dbReference type="Pfam" id="PF00041">
    <property type="entry name" value="fn3"/>
    <property type="match status" value="2"/>
</dbReference>
<keyword evidence="1" id="KW-0677">Repeat</keyword>
<dbReference type="PANTHER" id="PTHR13817:SF173">
    <property type="entry name" value="FRAZZLED"/>
    <property type="match status" value="1"/>
</dbReference>
<feature type="domain" description="Ig-like" evidence="3">
    <location>
        <begin position="188"/>
        <end position="239"/>
    </location>
</feature>
<dbReference type="InterPro" id="IPR013783">
    <property type="entry name" value="Ig-like_fold"/>
</dbReference>